<dbReference type="RefSeq" id="WP_377176955.1">
    <property type="nucleotide sequence ID" value="NZ_JBHTMY010000002.1"/>
</dbReference>
<evidence type="ECO:0000313" key="9">
    <source>
        <dbReference type="EMBL" id="MFD1315031.1"/>
    </source>
</evidence>
<dbReference type="PANTHER" id="PTHR11469:SF1">
    <property type="entry name" value="GLUCOSE-6-PHOSPHATE ISOMERASE"/>
    <property type="match status" value="1"/>
</dbReference>
<dbReference type="CDD" id="cd05015">
    <property type="entry name" value="SIS_PGI_1"/>
    <property type="match status" value="1"/>
</dbReference>
<evidence type="ECO:0000256" key="6">
    <source>
        <dbReference type="ARBA" id="ARBA00029321"/>
    </source>
</evidence>
<dbReference type="Proteomes" id="UP001597201">
    <property type="component" value="Unassembled WGS sequence"/>
</dbReference>
<evidence type="ECO:0000256" key="1">
    <source>
        <dbReference type="ARBA" id="ARBA00004926"/>
    </source>
</evidence>
<gene>
    <name evidence="7 9" type="primary">pgi</name>
    <name evidence="9" type="ORF">ACFQ39_05340</name>
</gene>
<dbReference type="Gene3D" id="3.40.50.10490">
    <property type="entry name" value="Glucose-6-phosphate isomerase like protein, domain 1"/>
    <property type="match status" value="2"/>
</dbReference>
<name>A0ABW3Y1F2_9FLAO</name>
<comment type="catalytic activity">
    <reaction evidence="6 7 8">
        <text>alpha-D-glucose 6-phosphate = beta-D-fructose 6-phosphate</text>
        <dbReference type="Rhea" id="RHEA:11816"/>
        <dbReference type="ChEBI" id="CHEBI:57634"/>
        <dbReference type="ChEBI" id="CHEBI:58225"/>
        <dbReference type="EC" id="5.3.1.9"/>
    </reaction>
</comment>
<dbReference type="CDD" id="cd05016">
    <property type="entry name" value="SIS_PGI_2"/>
    <property type="match status" value="1"/>
</dbReference>
<accession>A0ABW3Y1F2</accession>
<comment type="similarity">
    <text evidence="2 7 8">Belongs to the GPI family.</text>
</comment>
<organism evidence="9 10">
    <name type="scientific">Namhaeicola litoreus</name>
    <dbReference type="NCBI Taxonomy" id="1052145"/>
    <lineage>
        <taxon>Bacteria</taxon>
        <taxon>Pseudomonadati</taxon>
        <taxon>Bacteroidota</taxon>
        <taxon>Flavobacteriia</taxon>
        <taxon>Flavobacteriales</taxon>
        <taxon>Flavobacteriaceae</taxon>
        <taxon>Namhaeicola</taxon>
    </lineage>
</organism>
<reference evidence="10" key="1">
    <citation type="journal article" date="2019" name="Int. J. Syst. Evol. Microbiol.">
        <title>The Global Catalogue of Microorganisms (GCM) 10K type strain sequencing project: providing services to taxonomists for standard genome sequencing and annotation.</title>
        <authorList>
            <consortium name="The Broad Institute Genomics Platform"/>
            <consortium name="The Broad Institute Genome Sequencing Center for Infectious Disease"/>
            <person name="Wu L."/>
            <person name="Ma J."/>
        </authorList>
    </citation>
    <scope>NUCLEOTIDE SEQUENCE [LARGE SCALE GENOMIC DNA]</scope>
    <source>
        <strain evidence="10">CCUG 61485</strain>
    </source>
</reference>
<keyword evidence="4 7" id="KW-0324">Glycolysis</keyword>
<dbReference type="PANTHER" id="PTHR11469">
    <property type="entry name" value="GLUCOSE-6-PHOSPHATE ISOMERASE"/>
    <property type="match status" value="1"/>
</dbReference>
<dbReference type="InterPro" id="IPR046348">
    <property type="entry name" value="SIS_dom_sf"/>
</dbReference>
<dbReference type="Gene3D" id="1.10.1390.10">
    <property type="match status" value="1"/>
</dbReference>
<evidence type="ECO:0000256" key="7">
    <source>
        <dbReference type="HAMAP-Rule" id="MF_00473"/>
    </source>
</evidence>
<dbReference type="PRINTS" id="PR00662">
    <property type="entry name" value="G6PISOMERASE"/>
</dbReference>
<evidence type="ECO:0000256" key="4">
    <source>
        <dbReference type="ARBA" id="ARBA00023152"/>
    </source>
</evidence>
<dbReference type="InterPro" id="IPR035476">
    <property type="entry name" value="SIS_PGI_1"/>
</dbReference>
<comment type="pathway">
    <text evidence="1 7 8">Carbohydrate degradation; glycolysis; D-glyceraldehyde 3-phosphate and glycerone phosphate from D-glucose: step 2/4.</text>
</comment>
<dbReference type="HAMAP" id="MF_00473">
    <property type="entry name" value="G6P_isomerase"/>
    <property type="match status" value="1"/>
</dbReference>
<comment type="subcellular location">
    <subcellularLocation>
        <location evidence="7">Cytoplasm</location>
    </subcellularLocation>
</comment>
<dbReference type="NCBIfam" id="NF001211">
    <property type="entry name" value="PRK00179.1"/>
    <property type="match status" value="1"/>
</dbReference>
<dbReference type="PROSITE" id="PS51463">
    <property type="entry name" value="P_GLUCOSE_ISOMERASE_3"/>
    <property type="match status" value="1"/>
</dbReference>
<keyword evidence="3 7" id="KW-0312">Gluconeogenesis</keyword>
<dbReference type="InterPro" id="IPR035482">
    <property type="entry name" value="SIS_PGI_2"/>
</dbReference>
<evidence type="ECO:0000256" key="8">
    <source>
        <dbReference type="RuleBase" id="RU000612"/>
    </source>
</evidence>
<dbReference type="EC" id="5.3.1.9" evidence="7"/>
<dbReference type="EMBL" id="JBHTMY010000002">
    <property type="protein sequence ID" value="MFD1315031.1"/>
    <property type="molecule type" value="Genomic_DNA"/>
</dbReference>
<evidence type="ECO:0000256" key="3">
    <source>
        <dbReference type="ARBA" id="ARBA00022432"/>
    </source>
</evidence>
<dbReference type="InterPro" id="IPR018189">
    <property type="entry name" value="Phosphoglucose_isomerase_CS"/>
</dbReference>
<comment type="function">
    <text evidence="7">Catalyzes the reversible isomerization of glucose-6-phosphate to fructose-6-phosphate.</text>
</comment>
<comment type="caution">
    <text evidence="9">The sequence shown here is derived from an EMBL/GenBank/DDBJ whole genome shotgun (WGS) entry which is preliminary data.</text>
</comment>
<keyword evidence="10" id="KW-1185">Reference proteome</keyword>
<sequence>MSLKNINPTQTKSWKSLEAHYQLVKDVPMKKLFQQDKDRTEKFTASFEDIDLDFSKNRIDDKTLELLLQLTKETDLKDAVEKFFAGEKINTTENRAVLHTALRNQNTNKILVDGVDVMPEVKSTLEKMKTFSEKIIGGDLKGYSGKNFTDVVNIGIGGSDLGPRMVVEGLQFYKNHLNTHFVSNIDGDHVYETLKKLNPETTLFVIVSKTFTTQETLTNAETIQAWFLEKAKRSDIKHNFVAVSTNLQKVIDFGIAEENIFTMWDWVGGRYSLWSAVGLSISLSIGFDQFQKFLEGGFAMDEHFKNASYDKNLPVLLALITIWYNNFCGSESEVVIPYTQYLENFAPFLQQLSMESNGKSVDRGGNQVNYQTGNIIWGNTGTNVQHAFMQLLHQGTKIIPVDFIGFKESLFGNQDHHKKLMANFSAQAEALYKGKSKDEVYLDMKLNNQLDKVEQLLPFKVFEGNKPSNTLLVKKLTPYNLGALIAMYEHKTFVQGVIWNIFSFDQFGVELGKELANKLLTVNS</sequence>
<feature type="active site" description="Proton donor" evidence="7">
    <location>
        <position position="355"/>
    </location>
</feature>
<feature type="active site" evidence="7">
    <location>
        <position position="386"/>
    </location>
</feature>
<dbReference type="GO" id="GO:0004347">
    <property type="term" value="F:glucose-6-phosphate isomerase activity"/>
    <property type="evidence" value="ECO:0007669"/>
    <property type="project" value="UniProtKB-EC"/>
</dbReference>
<protein>
    <recommendedName>
        <fullName evidence="7">Glucose-6-phosphate isomerase</fullName>
        <shortName evidence="7">GPI</shortName>
        <ecNumber evidence="7">5.3.1.9</ecNumber>
    </recommendedName>
    <alternativeName>
        <fullName evidence="7">Phosphoglucose isomerase</fullName>
        <shortName evidence="7">PGI</shortName>
    </alternativeName>
    <alternativeName>
        <fullName evidence="7">Phosphohexose isomerase</fullName>
        <shortName evidence="7">PHI</shortName>
    </alternativeName>
</protein>
<dbReference type="Pfam" id="PF00342">
    <property type="entry name" value="PGI"/>
    <property type="match status" value="1"/>
</dbReference>
<dbReference type="SUPFAM" id="SSF53697">
    <property type="entry name" value="SIS domain"/>
    <property type="match status" value="1"/>
</dbReference>
<keyword evidence="5 7" id="KW-0413">Isomerase</keyword>
<evidence type="ECO:0000256" key="2">
    <source>
        <dbReference type="ARBA" id="ARBA00006604"/>
    </source>
</evidence>
<dbReference type="InterPro" id="IPR001672">
    <property type="entry name" value="G6P_Isomerase"/>
</dbReference>
<feature type="active site" evidence="7">
    <location>
        <position position="513"/>
    </location>
</feature>
<proteinExistence type="inferred from homology"/>
<comment type="pathway">
    <text evidence="7">Carbohydrate biosynthesis; gluconeogenesis.</text>
</comment>
<dbReference type="InterPro" id="IPR023096">
    <property type="entry name" value="G6P_Isomerase_C"/>
</dbReference>
<dbReference type="PROSITE" id="PS00174">
    <property type="entry name" value="P_GLUCOSE_ISOMERASE_2"/>
    <property type="match status" value="1"/>
</dbReference>
<keyword evidence="7" id="KW-0963">Cytoplasm</keyword>
<evidence type="ECO:0000256" key="5">
    <source>
        <dbReference type="ARBA" id="ARBA00023235"/>
    </source>
</evidence>
<dbReference type="PROSITE" id="PS00765">
    <property type="entry name" value="P_GLUCOSE_ISOMERASE_1"/>
    <property type="match status" value="1"/>
</dbReference>
<evidence type="ECO:0000313" key="10">
    <source>
        <dbReference type="Proteomes" id="UP001597201"/>
    </source>
</evidence>